<dbReference type="PANTHER" id="PTHR48022">
    <property type="entry name" value="PLASTIDIC GLUCOSE TRANSPORTER 4"/>
    <property type="match status" value="1"/>
</dbReference>
<feature type="domain" description="Major facilitator superfamily (MFS) profile" evidence="9">
    <location>
        <begin position="1"/>
        <end position="441"/>
    </location>
</feature>
<evidence type="ECO:0000313" key="10">
    <source>
        <dbReference type="EMBL" id="KAL1873411.1"/>
    </source>
</evidence>
<feature type="transmembrane region" description="Helical" evidence="8">
    <location>
        <begin position="390"/>
        <end position="411"/>
    </location>
</feature>
<feature type="transmembrane region" description="Helical" evidence="8">
    <location>
        <begin position="147"/>
        <end position="167"/>
    </location>
</feature>
<dbReference type="InterPro" id="IPR005829">
    <property type="entry name" value="Sugar_transporter_CS"/>
</dbReference>
<dbReference type="Proteomes" id="UP001583193">
    <property type="component" value="Unassembled WGS sequence"/>
</dbReference>
<gene>
    <name evidence="10" type="ORF">Plec18167_006462</name>
</gene>
<keyword evidence="6 8" id="KW-0472">Membrane</keyword>
<feature type="transmembrane region" description="Helical" evidence="8">
    <location>
        <begin position="20"/>
        <end position="40"/>
    </location>
</feature>
<dbReference type="InterPro" id="IPR050360">
    <property type="entry name" value="MFS_Sugar_Transporters"/>
</dbReference>
<evidence type="ECO:0000256" key="8">
    <source>
        <dbReference type="SAM" id="Phobius"/>
    </source>
</evidence>
<evidence type="ECO:0000256" key="2">
    <source>
        <dbReference type="ARBA" id="ARBA00010992"/>
    </source>
</evidence>
<dbReference type="NCBIfam" id="TIGR00879">
    <property type="entry name" value="SP"/>
    <property type="match status" value="1"/>
</dbReference>
<feature type="transmembrane region" description="Helical" evidence="8">
    <location>
        <begin position="47"/>
        <end position="67"/>
    </location>
</feature>
<dbReference type="InterPro" id="IPR003663">
    <property type="entry name" value="Sugar/inositol_transpt"/>
</dbReference>
<dbReference type="PROSITE" id="PS00216">
    <property type="entry name" value="SUGAR_TRANSPORT_1"/>
    <property type="match status" value="1"/>
</dbReference>
<dbReference type="InterPro" id="IPR005828">
    <property type="entry name" value="MFS_sugar_transport-like"/>
</dbReference>
<feature type="transmembrane region" description="Helical" evidence="8">
    <location>
        <begin position="105"/>
        <end position="127"/>
    </location>
</feature>
<name>A0ABR3XBS2_9EURO</name>
<keyword evidence="3 7" id="KW-0813">Transport</keyword>
<dbReference type="SUPFAM" id="SSF103473">
    <property type="entry name" value="MFS general substrate transporter"/>
    <property type="match status" value="1"/>
</dbReference>
<evidence type="ECO:0000256" key="7">
    <source>
        <dbReference type="RuleBase" id="RU003346"/>
    </source>
</evidence>
<evidence type="ECO:0000256" key="3">
    <source>
        <dbReference type="ARBA" id="ARBA00022448"/>
    </source>
</evidence>
<evidence type="ECO:0000259" key="9">
    <source>
        <dbReference type="PROSITE" id="PS50850"/>
    </source>
</evidence>
<dbReference type="InterPro" id="IPR036259">
    <property type="entry name" value="MFS_trans_sf"/>
</dbReference>
<accession>A0ABR3XBS2</accession>
<evidence type="ECO:0000256" key="4">
    <source>
        <dbReference type="ARBA" id="ARBA00022692"/>
    </source>
</evidence>
<keyword evidence="4 8" id="KW-0812">Transmembrane</keyword>
<dbReference type="Gene3D" id="1.20.1250.20">
    <property type="entry name" value="MFS general substrate transporter like domains"/>
    <property type="match status" value="1"/>
</dbReference>
<comment type="caution">
    <text evidence="10">The sequence shown here is derived from an EMBL/GenBank/DDBJ whole genome shotgun (WGS) entry which is preliminary data.</text>
</comment>
<feature type="transmembrane region" description="Helical" evidence="8">
    <location>
        <begin position="73"/>
        <end position="93"/>
    </location>
</feature>
<feature type="transmembrane region" description="Helical" evidence="8">
    <location>
        <begin position="285"/>
        <end position="309"/>
    </location>
</feature>
<dbReference type="EMBL" id="JAVDPF010000022">
    <property type="protein sequence ID" value="KAL1873411.1"/>
    <property type="molecule type" value="Genomic_DNA"/>
</dbReference>
<keyword evidence="5 8" id="KW-1133">Transmembrane helix</keyword>
<evidence type="ECO:0000256" key="6">
    <source>
        <dbReference type="ARBA" id="ARBA00023136"/>
    </source>
</evidence>
<sequence length="499" mass="55168">MSRFNDDFSSIVDSSSATGWLTSILQLGGWVGALSAGIFAEVFTRRYTIFSGALWVILGSFLTAGAHNGSYLYAGRFFTGLGVGTLSAVGPLYNAELAPPEMRGFLVALQQFSTTLGIMVSYWIGYGTNYIGGTGDGQSDWAWRTPLLIQGIPAIVLALGVIFILPFSPRMLVSQGKDEEAMQVLSHLRGFPPGDFLLQVEFLEIRSEVLFERRMFAQRFPHLADGKSVWRREFAQYMNIFRTKDNFKRVAIAGLIMFFQQWSGIDSIIYYASSIFQTLGLTSGTISLLATGVVGIINVVVTIPAIMIIDKIGRKPLLLAGSIGMFVSMIITAVIVAKFQHDWQHHAAAGWTAVAFIWIYIANFAYSWGPASWVLISEIFPLSIRAKGTSIGASSNWMNNFIIAFIVPPMIKGIGWGMYLFFAVWLFIGAFFVGFFVPETKNKTLEEMDIVFGSIVASQEREMFATVRNEVGLTRLLEASNRGEESKSFKEDMSHVEAA</sequence>
<feature type="transmembrane region" description="Helical" evidence="8">
    <location>
        <begin position="316"/>
        <end position="336"/>
    </location>
</feature>
<organism evidence="10 11">
    <name type="scientific">Paecilomyces lecythidis</name>
    <dbReference type="NCBI Taxonomy" id="3004212"/>
    <lineage>
        <taxon>Eukaryota</taxon>
        <taxon>Fungi</taxon>
        <taxon>Dikarya</taxon>
        <taxon>Ascomycota</taxon>
        <taxon>Pezizomycotina</taxon>
        <taxon>Eurotiomycetes</taxon>
        <taxon>Eurotiomycetidae</taxon>
        <taxon>Eurotiales</taxon>
        <taxon>Thermoascaceae</taxon>
        <taxon>Paecilomyces</taxon>
    </lineage>
</organism>
<proteinExistence type="inferred from homology"/>
<feature type="transmembrane region" description="Helical" evidence="8">
    <location>
        <begin position="250"/>
        <end position="273"/>
    </location>
</feature>
<evidence type="ECO:0000256" key="5">
    <source>
        <dbReference type="ARBA" id="ARBA00022989"/>
    </source>
</evidence>
<comment type="subcellular location">
    <subcellularLocation>
        <location evidence="1">Membrane</location>
        <topology evidence="1">Multi-pass membrane protein</topology>
    </subcellularLocation>
</comment>
<feature type="transmembrane region" description="Helical" evidence="8">
    <location>
        <begin position="417"/>
        <end position="437"/>
    </location>
</feature>
<dbReference type="PROSITE" id="PS00217">
    <property type="entry name" value="SUGAR_TRANSPORT_2"/>
    <property type="match status" value="1"/>
</dbReference>
<comment type="similarity">
    <text evidence="2 7">Belongs to the major facilitator superfamily. Sugar transporter (TC 2.A.1.1) family.</text>
</comment>
<keyword evidence="11" id="KW-1185">Reference proteome</keyword>
<dbReference type="PANTHER" id="PTHR48022:SF67">
    <property type="entry name" value="QUINATE TRANSPORTER, PUTATIVE (AFU_ORTHOLOGUE AFUA_4G14670)-RELATED"/>
    <property type="match status" value="1"/>
</dbReference>
<dbReference type="InterPro" id="IPR020846">
    <property type="entry name" value="MFS_dom"/>
</dbReference>
<dbReference type="PROSITE" id="PS50850">
    <property type="entry name" value="MFS"/>
    <property type="match status" value="1"/>
</dbReference>
<protein>
    <recommendedName>
        <fullName evidence="9">Major facilitator superfamily (MFS) profile domain-containing protein</fullName>
    </recommendedName>
</protein>
<dbReference type="PRINTS" id="PR00171">
    <property type="entry name" value="SUGRTRNSPORT"/>
</dbReference>
<evidence type="ECO:0000313" key="11">
    <source>
        <dbReference type="Proteomes" id="UP001583193"/>
    </source>
</evidence>
<dbReference type="Pfam" id="PF00083">
    <property type="entry name" value="Sugar_tr"/>
    <property type="match status" value="1"/>
</dbReference>
<feature type="transmembrane region" description="Helical" evidence="8">
    <location>
        <begin position="348"/>
        <end position="369"/>
    </location>
</feature>
<evidence type="ECO:0000256" key="1">
    <source>
        <dbReference type="ARBA" id="ARBA00004141"/>
    </source>
</evidence>
<reference evidence="10 11" key="1">
    <citation type="journal article" date="2024" name="IMA Fungus">
        <title>IMA Genome - F19 : A genome assembly and annotation guide to empower mycologists, including annotated draft genome sequences of Ceratocystis pirilliformis, Diaporthe australafricana, Fusarium ophioides, Paecilomyces lecythidis, and Sporothrix stenoceras.</title>
        <authorList>
            <person name="Aylward J."/>
            <person name="Wilson A.M."/>
            <person name="Visagie C.M."/>
            <person name="Spraker J."/>
            <person name="Barnes I."/>
            <person name="Buitendag C."/>
            <person name="Ceriani C."/>
            <person name="Del Mar Angel L."/>
            <person name="du Plessis D."/>
            <person name="Fuchs T."/>
            <person name="Gasser K."/>
            <person name="Kramer D."/>
            <person name="Li W."/>
            <person name="Munsamy K."/>
            <person name="Piso A."/>
            <person name="Price J.L."/>
            <person name="Sonnekus B."/>
            <person name="Thomas C."/>
            <person name="van der Nest A."/>
            <person name="van Dijk A."/>
            <person name="van Heerden A."/>
            <person name="van Vuuren N."/>
            <person name="Yilmaz N."/>
            <person name="Duong T.A."/>
            <person name="van der Merwe N.A."/>
            <person name="Wingfield M.J."/>
            <person name="Wingfield B.D."/>
        </authorList>
    </citation>
    <scope>NUCLEOTIDE SEQUENCE [LARGE SCALE GENOMIC DNA]</scope>
    <source>
        <strain evidence="10 11">CMW 18167</strain>
    </source>
</reference>